<evidence type="ECO:0000313" key="2">
    <source>
        <dbReference type="Proteomes" id="UP000501346"/>
    </source>
</evidence>
<protein>
    <submittedName>
        <fullName evidence="1">Alpha,alpha-trehalase</fullName>
    </submittedName>
</protein>
<dbReference type="OrthoDB" id="4070577at2759"/>
<name>A0A6C1E3D3_SACPS</name>
<keyword evidence="2" id="KW-1185">Reference proteome</keyword>
<sequence>MNTNQSNLNTDLSDDTNIEHTLHRLLTQANNHFDDTVKIDGHSLDLGKDLEQVMMDTLDCTDIFDSDIVSEKHLTLDSLFHDEHNTDSSTVLNIQKSANDSLVAIDLDGHNHNNDFIDKSSLHENTHQNSLHKADREAKKYKIDKNVTKKKKSVLNITNEPMLSPASISPSPSLASSDTNESHLKIESMITNITSKIDSARQDIVSATKPAKLTNEFTMNQISEMKARIINTHKLLLNFNFIKEGYARSCIQLKKTMDSLKDSEIHRAHLLVENDDLKQQVFELTQKLNERQPKEI</sequence>
<proteinExistence type="predicted"/>
<accession>A0A6C1E3D3</accession>
<reference evidence="1 2" key="1">
    <citation type="journal article" date="2019" name="BMC Genomics">
        <title>Chromosome level assembly and comparative genome analysis confirm lager-brewing yeasts originated from a single hybridization.</title>
        <authorList>
            <person name="Salazar A.N."/>
            <person name="Gorter de Vries A.R."/>
            <person name="van den Broek M."/>
            <person name="Brouwers N."/>
            <person name="de la Torre Cortes P."/>
            <person name="Kuijpers N.G.A."/>
            <person name="Daran J.G."/>
            <person name="Abeel T."/>
        </authorList>
    </citation>
    <scope>NUCLEOTIDE SEQUENCE [LARGE SCALE GENOMIC DNA]</scope>
    <source>
        <strain evidence="1 2">CBS 1483</strain>
    </source>
</reference>
<dbReference type="Proteomes" id="UP000501346">
    <property type="component" value="Chromosome SeII-SeIV"/>
</dbReference>
<dbReference type="EMBL" id="CP048999">
    <property type="protein sequence ID" value="QID83519.1"/>
    <property type="molecule type" value="Genomic_DNA"/>
</dbReference>
<gene>
    <name evidence="1" type="primary">ATC1_2</name>
    <name evidence="1" type="ORF">GRS66_005985</name>
</gene>
<dbReference type="AlphaFoldDB" id="A0A6C1E3D3"/>
<organism evidence="1 2">
    <name type="scientific">Saccharomyces pastorianus</name>
    <name type="common">Lager yeast</name>
    <name type="synonym">Saccharomyces cerevisiae x Saccharomyces eubayanus</name>
    <dbReference type="NCBI Taxonomy" id="27292"/>
    <lineage>
        <taxon>Eukaryota</taxon>
        <taxon>Fungi</taxon>
        <taxon>Dikarya</taxon>
        <taxon>Ascomycota</taxon>
        <taxon>Saccharomycotina</taxon>
        <taxon>Saccharomycetes</taxon>
        <taxon>Saccharomycetales</taxon>
        <taxon>Saccharomycetaceae</taxon>
        <taxon>Saccharomyces</taxon>
    </lineage>
</organism>
<evidence type="ECO:0000313" key="1">
    <source>
        <dbReference type="EMBL" id="QID83519.1"/>
    </source>
</evidence>